<dbReference type="EMBL" id="KQ964263">
    <property type="protein sequence ID" value="KXJ87264.1"/>
    <property type="molecule type" value="Genomic_DNA"/>
</dbReference>
<evidence type="ECO:0008006" key="3">
    <source>
        <dbReference type="Google" id="ProtNLM"/>
    </source>
</evidence>
<reference evidence="2" key="1">
    <citation type="submission" date="2016-02" db="EMBL/GenBank/DDBJ databases">
        <title>Draft genome sequence of Microdochium bolleyi, a fungal endophyte of beachgrass.</title>
        <authorList>
            <consortium name="DOE Joint Genome Institute"/>
            <person name="David A.S."/>
            <person name="May G."/>
            <person name="Haridas S."/>
            <person name="Lim J."/>
            <person name="Wang M."/>
            <person name="Labutti K."/>
            <person name="Lipzen A."/>
            <person name="Barry K."/>
            <person name="Grigoriev I.V."/>
        </authorList>
    </citation>
    <scope>NUCLEOTIDE SEQUENCE [LARGE SCALE GENOMIC DNA]</scope>
    <source>
        <strain evidence="2">J235TASD1</strain>
    </source>
</reference>
<sequence>MAETAGLALGAISLGLEVCKGIIEYADAVRGRSDDLDSLARQATTLAANLNALKTAIARIQQPGVISHATSGAPATIKAVQDSIASCEADLKRLRSFIEDFSGGTALDHPRFADKCREHYRNVKYGFKQSKKGEMERLMTAVNSSLLIGVGALGLDISADSAVNLVAAETRLAAKLDTNEQSGAQFRSSTTQMLEGLSTSTRAVKTAVHTEAATILSRMDNQEAMLEQINTSIVGVADSLLPSMNCQAQGIASSVSTRMDDISDQLQSLRMIAQQGSTPPAMLAIREGMQSQTAMLNNIQFTVAELLTAQRLLSQPSALKETLDSIAPSPLVRPAAEQPQDAVISARDSKTAMSFYQCSCRQFTVSQERYASMGTSRISIATADILKHHPGCRLSYSPAGRKTTQRAARFRLKCFQVVVEAALVVTCGWRSGAGGLSINPSLTARVMVSSKTAPAFQIFDILSRFLGFHRSLYMANSDNTDGEEWAAIMVKHAIQKLRKLFQTGRSLPSEIDERGDTLAHEFANLLYYSHKYCGALAFDELQDLGCELVSFYGVAMTTENFSGCSPFIPGRDQPQVISALQSLFSTGYQGQGKIQARKPAWETIPSPPLALHSARILTEVFELHPFDDAILANNPGTVSEMIGRGPEIVMEEAAFECPNRFALAISSGLCVEAIISGLKTSTRGTTVLRYILDSPVYLGKSVAEFALVSCRAGRQTDTQSTSSTCPWAHALEVLTREGCRVGQRPDECYHYTCCISCLRGYTRALRDRREALKELALSTLSFPLINDLGLLQSQLLDRHASATIQHLHDVEVVVPAMLLIDDDEGVPGPIYHNSRLSEELAEALYSEGFRDIDAPNMHGLTPLQALFGSRCDGHGILPWMTLWLVQHGAALTQPYLLAPEPQYINVKEHWSFVQSLRNLKAKITILGTTIAHIIAFLTGLFVMHEMHPAKILTMASILTNTHLRDKQTGCHCTPQGGWAPFSYFLASHIWGCFHSGDLRTLIGPATLIMRELDSWLEPTQYLLIFQFMTFEALELRHTCFLGDAPDLGPDDEYDYMDEEEADDGSRNDTFAAVNLEIQQLINLYAALESQTSDDIRTTTAAKTSASRDANLVELSDPKGGFETHAGNCVARVADVEIKIPPWRHWLHHWEEIMLKGSANLPDRAMPRDSREKAEELGVVWCQPSLDGKSSVLISSPPKEDIKYASRDWGDPREWQRELDRII</sequence>
<organism evidence="1 2">
    <name type="scientific">Microdochium bolleyi</name>
    <dbReference type="NCBI Taxonomy" id="196109"/>
    <lineage>
        <taxon>Eukaryota</taxon>
        <taxon>Fungi</taxon>
        <taxon>Dikarya</taxon>
        <taxon>Ascomycota</taxon>
        <taxon>Pezizomycotina</taxon>
        <taxon>Sordariomycetes</taxon>
        <taxon>Xylariomycetidae</taxon>
        <taxon>Xylariales</taxon>
        <taxon>Microdochiaceae</taxon>
        <taxon>Microdochium</taxon>
    </lineage>
</organism>
<proteinExistence type="predicted"/>
<evidence type="ECO:0000313" key="2">
    <source>
        <dbReference type="Proteomes" id="UP000070501"/>
    </source>
</evidence>
<dbReference type="OrthoDB" id="1577640at2759"/>
<accession>A0A136IQS4</accession>
<keyword evidence="2" id="KW-1185">Reference proteome</keyword>
<evidence type="ECO:0000313" key="1">
    <source>
        <dbReference type="EMBL" id="KXJ87264.1"/>
    </source>
</evidence>
<dbReference type="Proteomes" id="UP000070501">
    <property type="component" value="Unassembled WGS sequence"/>
</dbReference>
<gene>
    <name evidence="1" type="ORF">Micbo1qcDRAFT_22907</name>
</gene>
<protein>
    <recommendedName>
        <fullName evidence="3">Fungal N-terminal domain-containing protein</fullName>
    </recommendedName>
</protein>
<dbReference type="AlphaFoldDB" id="A0A136IQS4"/>
<dbReference type="InParanoid" id="A0A136IQS4"/>
<name>A0A136IQS4_9PEZI</name>